<accession>A0ACB6RKQ8</accession>
<evidence type="ECO:0000313" key="2">
    <source>
        <dbReference type="Proteomes" id="UP000799754"/>
    </source>
</evidence>
<gene>
    <name evidence="1" type="ORF">BU25DRAFT_415294</name>
</gene>
<proteinExistence type="predicted"/>
<keyword evidence="1" id="KW-0489">Methyltransferase</keyword>
<sequence>MAAQTTNKPDVDPSVTSAWQTSDVAQRYKAIESATRPFAKIMFEVAERLTTLKSTPVNIFDLGCGTGAVEAEIYAAVPRAQWSDLQVLAGDISQPMLSYLKQRGEEEGWSGLETKVVDGTKLDESDVGEQFTHIFVGFAIFVLPPDTLTKLTEKLQAGGTLAISTWATLPWYSFLARTYANISNGPELPSQAQLWKSMSNGRPWGDVSFLKQQLEEAGLQKVEITQKKFHLECGTPDVCMTTMEFVLGMLSKQWPEEKREGWAKEVAEKMKEVFVQEAGGEGENVYMDFEGIVTVGLKGQ</sequence>
<reference evidence="1" key="1">
    <citation type="journal article" date="2020" name="Stud. Mycol.">
        <title>101 Dothideomycetes genomes: a test case for predicting lifestyles and emergence of pathogens.</title>
        <authorList>
            <person name="Haridas S."/>
            <person name="Albert R."/>
            <person name="Binder M."/>
            <person name="Bloem J."/>
            <person name="Labutti K."/>
            <person name="Salamov A."/>
            <person name="Andreopoulos B."/>
            <person name="Baker S."/>
            <person name="Barry K."/>
            <person name="Bills G."/>
            <person name="Bluhm B."/>
            <person name="Cannon C."/>
            <person name="Castanera R."/>
            <person name="Culley D."/>
            <person name="Daum C."/>
            <person name="Ezra D."/>
            <person name="Gonzalez J."/>
            <person name="Henrissat B."/>
            <person name="Kuo A."/>
            <person name="Liang C."/>
            <person name="Lipzen A."/>
            <person name="Lutzoni F."/>
            <person name="Magnuson J."/>
            <person name="Mondo S."/>
            <person name="Nolan M."/>
            <person name="Ohm R."/>
            <person name="Pangilinan J."/>
            <person name="Park H.-J."/>
            <person name="Ramirez L."/>
            <person name="Alfaro M."/>
            <person name="Sun H."/>
            <person name="Tritt A."/>
            <person name="Yoshinaga Y."/>
            <person name="Zwiers L.-H."/>
            <person name="Turgeon B."/>
            <person name="Goodwin S."/>
            <person name="Spatafora J."/>
            <person name="Crous P."/>
            <person name="Grigoriev I."/>
        </authorList>
    </citation>
    <scope>NUCLEOTIDE SEQUENCE</scope>
    <source>
        <strain evidence="1">CBS 525.71</strain>
    </source>
</reference>
<keyword evidence="2" id="KW-1185">Reference proteome</keyword>
<evidence type="ECO:0000313" key="1">
    <source>
        <dbReference type="EMBL" id="KAF2622354.1"/>
    </source>
</evidence>
<name>A0ACB6RKQ8_9PLEO</name>
<dbReference type="EMBL" id="MU006745">
    <property type="protein sequence ID" value="KAF2622354.1"/>
    <property type="molecule type" value="Genomic_DNA"/>
</dbReference>
<organism evidence="1 2">
    <name type="scientific">Macroventuria anomochaeta</name>
    <dbReference type="NCBI Taxonomy" id="301207"/>
    <lineage>
        <taxon>Eukaryota</taxon>
        <taxon>Fungi</taxon>
        <taxon>Dikarya</taxon>
        <taxon>Ascomycota</taxon>
        <taxon>Pezizomycotina</taxon>
        <taxon>Dothideomycetes</taxon>
        <taxon>Pleosporomycetidae</taxon>
        <taxon>Pleosporales</taxon>
        <taxon>Pleosporineae</taxon>
        <taxon>Didymellaceae</taxon>
        <taxon>Macroventuria</taxon>
    </lineage>
</organism>
<dbReference type="Proteomes" id="UP000799754">
    <property type="component" value="Unassembled WGS sequence"/>
</dbReference>
<keyword evidence="1" id="KW-0808">Transferase</keyword>
<comment type="caution">
    <text evidence="1">The sequence shown here is derived from an EMBL/GenBank/DDBJ whole genome shotgun (WGS) entry which is preliminary data.</text>
</comment>
<protein>
    <submittedName>
        <fullName evidence="1">S-adenosyl-L-methionine-dependent methyltransferase</fullName>
    </submittedName>
</protein>